<dbReference type="EMBL" id="CP063458">
    <property type="protein sequence ID" value="QOV88401.1"/>
    <property type="molecule type" value="Genomic_DNA"/>
</dbReference>
<dbReference type="RefSeq" id="WP_206291380.1">
    <property type="nucleotide sequence ID" value="NZ_CP063458.1"/>
</dbReference>
<keyword evidence="1" id="KW-0472">Membrane</keyword>
<accession>A0A7M2WUC7</accession>
<evidence type="ECO:0000313" key="3">
    <source>
        <dbReference type="Proteomes" id="UP000593765"/>
    </source>
</evidence>
<name>A0A7M2WUC7_9BACT</name>
<organism evidence="2 3">
    <name type="scientific">Humisphaera borealis</name>
    <dbReference type="NCBI Taxonomy" id="2807512"/>
    <lineage>
        <taxon>Bacteria</taxon>
        <taxon>Pseudomonadati</taxon>
        <taxon>Planctomycetota</taxon>
        <taxon>Phycisphaerae</taxon>
        <taxon>Tepidisphaerales</taxon>
        <taxon>Tepidisphaeraceae</taxon>
        <taxon>Humisphaera</taxon>
    </lineage>
</organism>
<gene>
    <name evidence="2" type="ORF">IPV69_19410</name>
</gene>
<keyword evidence="1" id="KW-1133">Transmembrane helix</keyword>
<dbReference type="AlphaFoldDB" id="A0A7M2WUC7"/>
<reference evidence="2 3" key="1">
    <citation type="submission" date="2020-10" db="EMBL/GenBank/DDBJ databases">
        <title>Wide distribution of Phycisphaera-like planctomycetes from WD2101 soil group in peatlands and genome analysis of the first cultivated representative.</title>
        <authorList>
            <person name="Dedysh S.N."/>
            <person name="Beletsky A.V."/>
            <person name="Ivanova A."/>
            <person name="Kulichevskaya I.S."/>
            <person name="Suzina N.E."/>
            <person name="Philippov D.A."/>
            <person name="Rakitin A.L."/>
            <person name="Mardanov A.V."/>
            <person name="Ravin N.V."/>
        </authorList>
    </citation>
    <scope>NUCLEOTIDE SEQUENCE [LARGE SCALE GENOMIC DNA]</scope>
    <source>
        <strain evidence="2 3">M1803</strain>
    </source>
</reference>
<feature type="transmembrane region" description="Helical" evidence="1">
    <location>
        <begin position="15"/>
        <end position="33"/>
    </location>
</feature>
<dbReference type="Proteomes" id="UP000593765">
    <property type="component" value="Chromosome"/>
</dbReference>
<keyword evidence="3" id="KW-1185">Reference proteome</keyword>
<dbReference type="KEGG" id="hbs:IPV69_19410"/>
<evidence type="ECO:0000313" key="2">
    <source>
        <dbReference type="EMBL" id="QOV88401.1"/>
    </source>
</evidence>
<evidence type="ECO:0000256" key="1">
    <source>
        <dbReference type="SAM" id="Phobius"/>
    </source>
</evidence>
<protein>
    <submittedName>
        <fullName evidence="2">Uncharacterized protein</fullName>
    </submittedName>
</protein>
<keyword evidence="1" id="KW-0812">Transmembrane</keyword>
<sequence length="161" mass="17101">MPLINPRRGTAEIELVLSVVVMITLLMLTLGAMKIAIARLDTANTAEFEAFYDATSAQDPQYTGYSDLTPIGGVGNVRPGLPDRTHVAKPTARVTISTGNRESLTTETGGKAGLISPAWNYSGYPVGSADHVVTGGWFGDYANESHGQLTDPLRLAPAWTP</sequence>
<proteinExistence type="predicted"/>